<gene>
    <name evidence="3" type="ORF">BECKUNK1418G_GA0071005_108315</name>
    <name evidence="4" type="ORF">BECKUNK1418H_GA0071006_108315</name>
</gene>
<name>A0A451AJL5_9GAMM</name>
<feature type="transmembrane region" description="Helical" evidence="1">
    <location>
        <begin position="59"/>
        <end position="78"/>
    </location>
</feature>
<dbReference type="NCBIfam" id="NF047864">
    <property type="entry name" value="CBU_0592_membra"/>
    <property type="match status" value="1"/>
</dbReference>
<sequence>MQNIIPDTIGVLGVVLMLLAYFLLQIGKIASTSFSYSFLNCIAALMILFSLFFDWNLPSAIIEGCWALISAYGIYRYFSLKRASANTWRGFASDQWTIILRQSKGR</sequence>
<evidence type="ECO:0000259" key="2">
    <source>
        <dbReference type="Pfam" id="PF26604"/>
    </source>
</evidence>
<evidence type="ECO:0000313" key="3">
    <source>
        <dbReference type="EMBL" id="VFK66214.1"/>
    </source>
</evidence>
<dbReference type="InterPro" id="IPR058058">
    <property type="entry name" value="CBU_0592-like"/>
</dbReference>
<dbReference type="Pfam" id="PF26604">
    <property type="entry name" value="CBU_0592"/>
    <property type="match status" value="1"/>
</dbReference>
<organism evidence="3">
    <name type="scientific">Candidatus Kentrum sp. UNK</name>
    <dbReference type="NCBI Taxonomy" id="2126344"/>
    <lineage>
        <taxon>Bacteria</taxon>
        <taxon>Pseudomonadati</taxon>
        <taxon>Pseudomonadota</taxon>
        <taxon>Gammaproteobacteria</taxon>
        <taxon>Candidatus Kentrum</taxon>
    </lineage>
</organism>
<keyword evidence="1" id="KW-0472">Membrane</keyword>
<reference evidence="3" key="1">
    <citation type="submission" date="2019-02" db="EMBL/GenBank/DDBJ databases">
        <authorList>
            <person name="Gruber-Vodicka R. H."/>
            <person name="Seah K. B. B."/>
        </authorList>
    </citation>
    <scope>NUCLEOTIDE SEQUENCE</scope>
    <source>
        <strain evidence="4">BECK_BY19</strain>
        <strain evidence="3">BECK_BY8</strain>
    </source>
</reference>
<accession>A0A451AJL5</accession>
<dbReference type="AlphaFoldDB" id="A0A451AJL5"/>
<feature type="transmembrane region" description="Helical" evidence="1">
    <location>
        <begin position="36"/>
        <end position="53"/>
    </location>
</feature>
<feature type="domain" description="CBU-0592-like" evidence="2">
    <location>
        <begin position="7"/>
        <end position="79"/>
    </location>
</feature>
<dbReference type="EMBL" id="CAADFZ010000083">
    <property type="protein sequence ID" value="VFK66214.1"/>
    <property type="molecule type" value="Genomic_DNA"/>
</dbReference>
<evidence type="ECO:0000313" key="4">
    <source>
        <dbReference type="EMBL" id="VFK71829.1"/>
    </source>
</evidence>
<dbReference type="EMBL" id="CAADGD010000083">
    <property type="protein sequence ID" value="VFK71829.1"/>
    <property type="molecule type" value="Genomic_DNA"/>
</dbReference>
<protein>
    <recommendedName>
        <fullName evidence="2">CBU-0592-like domain-containing protein</fullName>
    </recommendedName>
</protein>
<proteinExistence type="predicted"/>
<feature type="transmembrane region" description="Helical" evidence="1">
    <location>
        <begin position="6"/>
        <end position="24"/>
    </location>
</feature>
<keyword evidence="1" id="KW-0812">Transmembrane</keyword>
<keyword evidence="1" id="KW-1133">Transmembrane helix</keyword>
<evidence type="ECO:0000256" key="1">
    <source>
        <dbReference type="SAM" id="Phobius"/>
    </source>
</evidence>